<dbReference type="Proteomes" id="UP001596043">
    <property type="component" value="Unassembled WGS sequence"/>
</dbReference>
<keyword evidence="6" id="KW-1185">Reference proteome</keyword>
<gene>
    <name evidence="5" type="ORF">ACFO3O_08875</name>
</gene>
<comment type="similarity">
    <text evidence="1 4">Belongs to the glycerate kinase type-1 family.</text>
</comment>
<evidence type="ECO:0000256" key="2">
    <source>
        <dbReference type="ARBA" id="ARBA00022679"/>
    </source>
</evidence>
<dbReference type="PIRSF" id="PIRSF006078">
    <property type="entry name" value="GlxK"/>
    <property type="match status" value="1"/>
</dbReference>
<dbReference type="GO" id="GO:0016301">
    <property type="term" value="F:kinase activity"/>
    <property type="evidence" value="ECO:0007669"/>
    <property type="project" value="UniProtKB-KW"/>
</dbReference>
<dbReference type="SUPFAM" id="SSF110738">
    <property type="entry name" value="Glycerate kinase I"/>
    <property type="match status" value="1"/>
</dbReference>
<dbReference type="Pfam" id="PF02595">
    <property type="entry name" value="Gly_kinase"/>
    <property type="match status" value="1"/>
</dbReference>
<dbReference type="InterPro" id="IPR018193">
    <property type="entry name" value="Glyc_kinase_flavodox-like_fold"/>
</dbReference>
<evidence type="ECO:0000256" key="4">
    <source>
        <dbReference type="PIRNR" id="PIRNR006078"/>
    </source>
</evidence>
<organism evidence="5 6">
    <name type="scientific">Dokdonia ponticola</name>
    <dbReference type="NCBI Taxonomy" id="2041041"/>
    <lineage>
        <taxon>Bacteria</taxon>
        <taxon>Pseudomonadati</taxon>
        <taxon>Bacteroidota</taxon>
        <taxon>Flavobacteriia</taxon>
        <taxon>Flavobacteriales</taxon>
        <taxon>Flavobacteriaceae</taxon>
        <taxon>Dokdonia</taxon>
    </lineage>
</organism>
<evidence type="ECO:0000256" key="1">
    <source>
        <dbReference type="ARBA" id="ARBA00006284"/>
    </source>
</evidence>
<dbReference type="Gene3D" id="3.90.1510.10">
    <property type="entry name" value="Glycerate kinase, domain 2"/>
    <property type="match status" value="1"/>
</dbReference>
<keyword evidence="2 4" id="KW-0808">Transferase</keyword>
<evidence type="ECO:0000256" key="3">
    <source>
        <dbReference type="ARBA" id="ARBA00022777"/>
    </source>
</evidence>
<accession>A0ABV9HW15</accession>
<dbReference type="EMBL" id="JBHSFV010000004">
    <property type="protein sequence ID" value="MFC4634018.1"/>
    <property type="molecule type" value="Genomic_DNA"/>
</dbReference>
<sequence length="375" mass="39952">MKFVIAPDKYKGSLSGFEFCDAVEEGLQLVFKEATILKKPLADGGDGTIAIVKHYLQGSIQEVTVLDPLFRPIKASYFYDKIKKTAFIEMAEASGLKLLKKEDRNCMHTTTFGTGELILDALKKGASKIILGIGGSATNDGGMGMATALGYQFLDIHGQTIQPIGANLSQVATINDSKVFPELAAVDIVVACDVTNPLYGPQGSAYVYAKQKGASSEEIAFLDVGLQTYAQVVYTYAQIDVQAIEGAGAAGGMGAGSHVFLKARLTSGVDLIKEIADFDTALKDTDWIITGEGQLDQQTLSGKTISGVIAAAKQYNIPVAAFCGSIDVTIKDQEEIGITYATSILSGICTLDEAIKNSYKNLVMTSYNFAKTLKL</sequence>
<protein>
    <submittedName>
        <fullName evidence="5">Glycerate kinase</fullName>
    </submittedName>
</protein>
<evidence type="ECO:0000313" key="6">
    <source>
        <dbReference type="Proteomes" id="UP001596043"/>
    </source>
</evidence>
<dbReference type="Gene3D" id="3.40.50.10350">
    <property type="entry name" value="Glycerate kinase, domain 1"/>
    <property type="match status" value="1"/>
</dbReference>
<dbReference type="InterPro" id="IPR036129">
    <property type="entry name" value="Glycerate_kinase_sf"/>
</dbReference>
<dbReference type="PANTHER" id="PTHR21599:SF0">
    <property type="entry name" value="GLYCERATE KINASE"/>
    <property type="match status" value="1"/>
</dbReference>
<dbReference type="InterPro" id="IPR004381">
    <property type="entry name" value="Glycerate_kinase"/>
</dbReference>
<dbReference type="PANTHER" id="PTHR21599">
    <property type="entry name" value="GLYCERATE KINASE"/>
    <property type="match status" value="1"/>
</dbReference>
<comment type="caution">
    <text evidence="5">The sequence shown here is derived from an EMBL/GenBank/DDBJ whole genome shotgun (WGS) entry which is preliminary data.</text>
</comment>
<dbReference type="NCBIfam" id="TIGR00045">
    <property type="entry name" value="glycerate kinase"/>
    <property type="match status" value="1"/>
</dbReference>
<reference evidence="6" key="1">
    <citation type="journal article" date="2019" name="Int. J. Syst. Evol. Microbiol.">
        <title>The Global Catalogue of Microorganisms (GCM) 10K type strain sequencing project: providing services to taxonomists for standard genome sequencing and annotation.</title>
        <authorList>
            <consortium name="The Broad Institute Genomics Platform"/>
            <consortium name="The Broad Institute Genome Sequencing Center for Infectious Disease"/>
            <person name="Wu L."/>
            <person name="Ma J."/>
        </authorList>
    </citation>
    <scope>NUCLEOTIDE SEQUENCE [LARGE SCALE GENOMIC DNA]</scope>
    <source>
        <strain evidence="6">YJ-61-S</strain>
    </source>
</reference>
<evidence type="ECO:0000313" key="5">
    <source>
        <dbReference type="EMBL" id="MFC4634018.1"/>
    </source>
</evidence>
<keyword evidence="3 4" id="KW-0418">Kinase</keyword>
<dbReference type="InterPro" id="IPR018197">
    <property type="entry name" value="Glycerate_kinase_RE-like"/>
</dbReference>
<dbReference type="RefSeq" id="WP_379978242.1">
    <property type="nucleotide sequence ID" value="NZ_JBHSFV010000004.1"/>
</dbReference>
<proteinExistence type="inferred from homology"/>
<name>A0ABV9HW15_9FLAO</name>